<evidence type="ECO:0000256" key="1">
    <source>
        <dbReference type="SAM" id="Phobius"/>
    </source>
</evidence>
<protein>
    <submittedName>
        <fullName evidence="2">Uncharacterized protein</fullName>
    </submittedName>
</protein>
<evidence type="ECO:0000313" key="2">
    <source>
        <dbReference type="EMBL" id="EXF96322.1"/>
    </source>
</evidence>
<keyword evidence="1" id="KW-1133">Transmembrane helix</keyword>
<dbReference type="PATRIC" id="fig|1042209.11.peg.853"/>
<keyword evidence="1" id="KW-0472">Membrane</keyword>
<sequence>MNKVLCFIKNKPVWIQNEGAWRIVQVLRFAAALYCFAGIFILFYEALSTAMYESARESVGTYATIIHSPETIKHGQAMYGWAVAYFFAIPLVTLLGASIIHSLAWIMFWIAAGFKESKGA</sequence>
<organism evidence="2 3">
    <name type="scientific">Pseudomonas fluorescens HK44</name>
    <dbReference type="NCBI Taxonomy" id="1042209"/>
    <lineage>
        <taxon>Bacteria</taxon>
        <taxon>Pseudomonadati</taxon>
        <taxon>Pseudomonadota</taxon>
        <taxon>Gammaproteobacteria</taxon>
        <taxon>Pseudomonadales</taxon>
        <taxon>Pseudomonadaceae</taxon>
        <taxon>Pseudomonas</taxon>
    </lineage>
</organism>
<dbReference type="HOGENOM" id="CLU_2047665_0_0_6"/>
<accession>A0A010TH04</accession>
<dbReference type="Proteomes" id="UP000022611">
    <property type="component" value="Unassembled WGS sequence"/>
</dbReference>
<feature type="transmembrane region" description="Helical" evidence="1">
    <location>
        <begin position="83"/>
        <end position="111"/>
    </location>
</feature>
<reference evidence="2 3" key="1">
    <citation type="journal article" date="2011" name="J. Bacteriol.">
        <title>Draft genome sequence of the polycyclic aromatic hydrocarbon-degrading, genetically engineered bioluminescent bioreporter Pseudomonas fluorescens HK44.</title>
        <authorList>
            <person name="Chauhan A."/>
            <person name="Layton A.C."/>
            <person name="Williams D.E."/>
            <person name="Smartt A.E."/>
            <person name="Ripp S."/>
            <person name="Karpinets T.V."/>
            <person name="Brown S.D."/>
            <person name="Sayler G.S."/>
        </authorList>
    </citation>
    <scope>NUCLEOTIDE SEQUENCE [LARGE SCALE GENOMIC DNA]</scope>
    <source>
        <strain evidence="2 3">HK44</strain>
    </source>
</reference>
<proteinExistence type="predicted"/>
<dbReference type="RefSeq" id="WP_019689270.1">
    <property type="nucleotide sequence ID" value="NZ_AFOY02000004.1"/>
</dbReference>
<evidence type="ECO:0000313" key="3">
    <source>
        <dbReference type="Proteomes" id="UP000022611"/>
    </source>
</evidence>
<keyword evidence="1" id="KW-0812">Transmembrane</keyword>
<gene>
    <name evidence="2" type="ORF">HK44_021610</name>
</gene>
<name>A0A010TH04_PSEFL</name>
<feature type="transmembrane region" description="Helical" evidence="1">
    <location>
        <begin position="26"/>
        <end position="44"/>
    </location>
</feature>
<dbReference type="AlphaFoldDB" id="A0A010TH04"/>
<comment type="caution">
    <text evidence="2">The sequence shown here is derived from an EMBL/GenBank/DDBJ whole genome shotgun (WGS) entry which is preliminary data.</text>
</comment>
<dbReference type="OrthoDB" id="9942815at2"/>
<dbReference type="EMBL" id="AFOY02000004">
    <property type="protein sequence ID" value="EXF96322.1"/>
    <property type="molecule type" value="Genomic_DNA"/>
</dbReference>